<evidence type="ECO:0000256" key="19">
    <source>
        <dbReference type="ARBA" id="ARBA00048481"/>
    </source>
</evidence>
<dbReference type="GO" id="GO:0097745">
    <property type="term" value="P:mitochondrial tRNA 5'-end processing"/>
    <property type="evidence" value="ECO:0007669"/>
    <property type="project" value="TreeGrafter"/>
</dbReference>
<feature type="region of interest" description="Disordered" evidence="20">
    <location>
        <begin position="21"/>
        <end position="45"/>
    </location>
</feature>
<dbReference type="InterPro" id="IPR007356">
    <property type="entry name" value="tRNA_m1G_MeTrfase_euk"/>
</dbReference>
<evidence type="ECO:0000256" key="7">
    <source>
        <dbReference type="ARBA" id="ARBA00022691"/>
    </source>
</evidence>
<dbReference type="GO" id="GO:0070131">
    <property type="term" value="P:positive regulation of mitochondrial translation"/>
    <property type="evidence" value="ECO:0007669"/>
    <property type="project" value="TreeGrafter"/>
</dbReference>
<dbReference type="Ensembl" id="ENSEBUT00000025397.1">
    <property type="protein sequence ID" value="ENSEBUP00000024821.1"/>
    <property type="gene ID" value="ENSEBUG00000015332.1"/>
</dbReference>
<evidence type="ECO:0000256" key="13">
    <source>
        <dbReference type="ARBA" id="ARBA00029803"/>
    </source>
</evidence>
<evidence type="ECO:0000256" key="2">
    <source>
        <dbReference type="ARBA" id="ARBA00012794"/>
    </source>
</evidence>
<evidence type="ECO:0000256" key="3">
    <source>
        <dbReference type="ARBA" id="ARBA00012797"/>
    </source>
</evidence>
<reference evidence="22" key="2">
    <citation type="submission" date="2025-09" db="UniProtKB">
        <authorList>
            <consortium name="Ensembl"/>
        </authorList>
    </citation>
    <scope>IDENTIFICATION</scope>
</reference>
<dbReference type="Gene3D" id="3.40.1280.30">
    <property type="match status" value="1"/>
</dbReference>
<evidence type="ECO:0000256" key="15">
    <source>
        <dbReference type="ARBA" id="ARBA00031759"/>
    </source>
</evidence>
<evidence type="ECO:0000256" key="9">
    <source>
        <dbReference type="ARBA" id="ARBA00022946"/>
    </source>
</evidence>
<keyword evidence="7" id="KW-0949">S-adenosyl-L-methionine</keyword>
<keyword evidence="5" id="KW-0489">Methyltransferase</keyword>
<reference evidence="22" key="1">
    <citation type="submission" date="2025-08" db="UniProtKB">
        <authorList>
            <consortium name="Ensembl"/>
        </authorList>
    </citation>
    <scope>IDENTIFICATION</scope>
</reference>
<comment type="catalytic activity">
    <reaction evidence="17">
        <text>adenosine(9) in tRNA + S-adenosyl-L-methionine = N(1)-methyladenosine(9) in tRNA + S-adenosyl-L-homocysteine + H(+)</text>
        <dbReference type="Rhea" id="RHEA:43148"/>
        <dbReference type="Rhea" id="RHEA-COMP:10363"/>
        <dbReference type="Rhea" id="RHEA-COMP:10364"/>
        <dbReference type="ChEBI" id="CHEBI:15378"/>
        <dbReference type="ChEBI" id="CHEBI:57856"/>
        <dbReference type="ChEBI" id="CHEBI:59789"/>
        <dbReference type="ChEBI" id="CHEBI:74411"/>
        <dbReference type="ChEBI" id="CHEBI:74491"/>
        <dbReference type="EC" id="2.1.1.218"/>
    </reaction>
</comment>
<evidence type="ECO:0000256" key="17">
    <source>
        <dbReference type="ARBA" id="ARBA00048278"/>
    </source>
</evidence>
<evidence type="ECO:0000256" key="12">
    <source>
        <dbReference type="ARBA" id="ARBA00029727"/>
    </source>
</evidence>
<dbReference type="Proteomes" id="UP000694388">
    <property type="component" value="Unplaced"/>
</dbReference>
<dbReference type="InterPro" id="IPR038459">
    <property type="entry name" value="MT_TRM10-typ_sf"/>
</dbReference>
<keyword evidence="23" id="KW-1185">Reference proteome</keyword>
<sequence length="389" mass="44089">MTSLPRLLGRLVRLLPGTTRPARSASRLVEPQADTVKESAEGSSTGLDAWKTVAREGVRERESDAEPGDRLEAVKVLIENWRRVGMVVPGTLSEQDLQDAAALDSNRAMRRFFEFLVKREGMRKAKREKQEKRRLSKATFYDDVLEKDQGWRLVQALRFGQPLLFDMSFEKDMTLRERKNCIQQMVKVIGLNRRALRPFHLHLCGMVDGGLVEKDFIRELGERAFHQGLFTSTTKPFYEIAPTNELVYLTPDSRCKLLEFDPKAFYVVGGIVDKLMQPGLSLAKAKRAGIKTACLPLDYYLAWRLGSKNLTLDQMMSILISVAEDGDWPRALQHVPQRKIRNPTFAPIGSRSEPQGQRNKRKTSWEDRVKEQHPSAVACLGGFKSCASA</sequence>
<dbReference type="GO" id="GO:0160106">
    <property type="term" value="F:tRNA (adenine(9)-N1)-methyltransferase activity"/>
    <property type="evidence" value="ECO:0007669"/>
    <property type="project" value="UniProtKB-EC"/>
</dbReference>
<keyword evidence="10" id="KW-0175">Coiled coil</keyword>
<dbReference type="EC" id="2.1.1.218" evidence="2"/>
<keyword evidence="9" id="KW-0809">Transit peptide</keyword>
<dbReference type="GO" id="GO:0032259">
    <property type="term" value="P:methylation"/>
    <property type="evidence" value="ECO:0007669"/>
    <property type="project" value="UniProtKB-KW"/>
</dbReference>
<dbReference type="GO" id="GO:0005739">
    <property type="term" value="C:mitochondrion"/>
    <property type="evidence" value="ECO:0007669"/>
    <property type="project" value="UniProtKB-SubCell"/>
</dbReference>
<keyword evidence="11" id="KW-0496">Mitochondrion</keyword>
<feature type="domain" description="SAM-dependent MTase TRM10-type" evidence="21">
    <location>
        <begin position="149"/>
        <end position="342"/>
    </location>
</feature>
<evidence type="ECO:0000256" key="14">
    <source>
        <dbReference type="ARBA" id="ARBA00030623"/>
    </source>
</evidence>
<evidence type="ECO:0000313" key="23">
    <source>
        <dbReference type="Proteomes" id="UP000694388"/>
    </source>
</evidence>
<dbReference type="GeneTree" id="ENSGT00530000063169"/>
<evidence type="ECO:0000256" key="6">
    <source>
        <dbReference type="ARBA" id="ARBA00022679"/>
    </source>
</evidence>
<evidence type="ECO:0000259" key="21">
    <source>
        <dbReference type="PROSITE" id="PS51675"/>
    </source>
</evidence>
<feature type="region of interest" description="Disordered" evidence="20">
    <location>
        <begin position="343"/>
        <end position="370"/>
    </location>
</feature>
<organism evidence="22 23">
    <name type="scientific">Eptatretus burgeri</name>
    <name type="common">Inshore hagfish</name>
    <dbReference type="NCBI Taxonomy" id="7764"/>
    <lineage>
        <taxon>Eukaryota</taxon>
        <taxon>Metazoa</taxon>
        <taxon>Chordata</taxon>
        <taxon>Craniata</taxon>
        <taxon>Vertebrata</taxon>
        <taxon>Cyclostomata</taxon>
        <taxon>Myxini</taxon>
        <taxon>Myxiniformes</taxon>
        <taxon>Myxinidae</taxon>
        <taxon>Eptatretinae</taxon>
        <taxon>Eptatretus</taxon>
    </lineage>
</organism>
<evidence type="ECO:0000256" key="5">
    <source>
        <dbReference type="ARBA" id="ARBA00022603"/>
    </source>
</evidence>
<dbReference type="GO" id="GO:0000049">
    <property type="term" value="F:tRNA binding"/>
    <property type="evidence" value="ECO:0007669"/>
    <property type="project" value="TreeGrafter"/>
</dbReference>
<evidence type="ECO:0000313" key="22">
    <source>
        <dbReference type="Ensembl" id="ENSEBUP00000024821.1"/>
    </source>
</evidence>
<dbReference type="OMA" id="TEHEAKN"/>
<evidence type="ECO:0000256" key="18">
    <source>
        <dbReference type="ARBA" id="ARBA00048434"/>
    </source>
</evidence>
<dbReference type="GO" id="GO:0005654">
    <property type="term" value="C:nucleoplasm"/>
    <property type="evidence" value="ECO:0007669"/>
    <property type="project" value="TreeGrafter"/>
</dbReference>
<dbReference type="GO" id="GO:0052905">
    <property type="term" value="F:tRNA (guanosine(9)-N1)-methyltransferase activity"/>
    <property type="evidence" value="ECO:0007669"/>
    <property type="project" value="UniProtKB-EC"/>
</dbReference>
<proteinExistence type="predicted"/>
<evidence type="ECO:0000256" key="10">
    <source>
        <dbReference type="ARBA" id="ARBA00023054"/>
    </source>
</evidence>
<dbReference type="InterPro" id="IPR028564">
    <property type="entry name" value="MT_TRM10-typ"/>
</dbReference>
<comment type="catalytic activity">
    <reaction evidence="18">
        <text>guanosine(9) in tRNA + S-adenosyl-L-methionine = N(1)-methylguanosine(9) in tRNA + S-adenosyl-L-homocysteine + H(+)</text>
        <dbReference type="Rhea" id="RHEA:43156"/>
        <dbReference type="Rhea" id="RHEA-COMP:10367"/>
        <dbReference type="Rhea" id="RHEA-COMP:10368"/>
        <dbReference type="ChEBI" id="CHEBI:15378"/>
        <dbReference type="ChEBI" id="CHEBI:57856"/>
        <dbReference type="ChEBI" id="CHEBI:59789"/>
        <dbReference type="ChEBI" id="CHEBI:73542"/>
        <dbReference type="ChEBI" id="CHEBI:74269"/>
        <dbReference type="EC" id="2.1.1.221"/>
    </reaction>
</comment>
<evidence type="ECO:0000256" key="4">
    <source>
        <dbReference type="ARBA" id="ARBA00014681"/>
    </source>
</evidence>
<dbReference type="CDD" id="cd18102">
    <property type="entry name" value="Trm10_MRRP1"/>
    <property type="match status" value="1"/>
</dbReference>
<evidence type="ECO:0000256" key="16">
    <source>
        <dbReference type="ARBA" id="ARBA00033019"/>
    </source>
</evidence>
<dbReference type="InterPro" id="IPR025812">
    <property type="entry name" value="Trm10_C_MTase_dom"/>
</dbReference>
<comment type="catalytic activity">
    <reaction evidence="19">
        <text>an adenosine in mRNA + S-adenosyl-L-methionine = an N(1)-methyladenosine in mRNA + S-adenosyl-L-homocysteine + H(+)</text>
        <dbReference type="Rhea" id="RHEA:55392"/>
        <dbReference type="Rhea" id="RHEA-COMP:12414"/>
        <dbReference type="Rhea" id="RHEA-COMP:12415"/>
        <dbReference type="ChEBI" id="CHEBI:15378"/>
        <dbReference type="ChEBI" id="CHEBI:57856"/>
        <dbReference type="ChEBI" id="CHEBI:59789"/>
        <dbReference type="ChEBI" id="CHEBI:74411"/>
        <dbReference type="ChEBI" id="CHEBI:74491"/>
    </reaction>
</comment>
<dbReference type="EC" id="2.1.1.221" evidence="3"/>
<dbReference type="AlphaFoldDB" id="A0A8C4X0P2"/>
<comment type="subcellular location">
    <subcellularLocation>
        <location evidence="1">Mitochondrion</location>
    </subcellularLocation>
</comment>
<evidence type="ECO:0000256" key="8">
    <source>
        <dbReference type="ARBA" id="ARBA00022694"/>
    </source>
</evidence>
<keyword evidence="6" id="KW-0808">Transferase</keyword>
<dbReference type="PROSITE" id="PS51675">
    <property type="entry name" value="SAM_MT_TRM10"/>
    <property type="match status" value="1"/>
</dbReference>
<name>A0A8C4X0P2_EPTBU</name>
<accession>A0A8C4X0P2</accession>
<evidence type="ECO:0000256" key="11">
    <source>
        <dbReference type="ARBA" id="ARBA00023128"/>
    </source>
</evidence>
<protein>
    <recommendedName>
        <fullName evidence="4">tRNA methyltransferase 10 homolog C</fullName>
        <ecNumber evidence="2">2.1.1.218</ecNumber>
        <ecNumber evidence="3">2.1.1.221</ecNumber>
    </recommendedName>
    <alternativeName>
        <fullName evidence="14">Mitochondrial ribonuclease P protein 1</fullName>
    </alternativeName>
    <alternativeName>
        <fullName evidence="13">RNA (guanine-9-)-methyltransferase domain-containing protein 1</fullName>
    </alternativeName>
    <alternativeName>
        <fullName evidence="15">mRNA methyladenosine-N(1)-methyltransferase</fullName>
    </alternativeName>
    <alternativeName>
        <fullName evidence="16">tRNA (adenine(9)-N(1))-methyltransferase</fullName>
    </alternativeName>
    <alternativeName>
        <fullName evidence="12">tRNA (guanine(9)-N(1))-methyltransferase</fullName>
    </alternativeName>
</protein>
<evidence type="ECO:0000256" key="20">
    <source>
        <dbReference type="SAM" id="MobiDB-lite"/>
    </source>
</evidence>
<dbReference type="SMR" id="A0A8C4X0P2"/>
<keyword evidence="8" id="KW-0819">tRNA processing</keyword>
<dbReference type="PANTHER" id="PTHR13563">
    <property type="entry name" value="TRNA (GUANINE-9-) METHYLTRANSFERASE"/>
    <property type="match status" value="1"/>
</dbReference>
<dbReference type="PANTHER" id="PTHR13563:SF5">
    <property type="entry name" value="TRNA METHYLTRANSFERASE 10 HOMOLOG C"/>
    <property type="match status" value="1"/>
</dbReference>
<evidence type="ECO:0000256" key="1">
    <source>
        <dbReference type="ARBA" id="ARBA00004173"/>
    </source>
</evidence>